<evidence type="ECO:0000313" key="2">
    <source>
        <dbReference type="Proteomes" id="UP000248795"/>
    </source>
</evidence>
<reference evidence="2" key="1">
    <citation type="submission" date="2018-06" db="EMBL/GenBank/DDBJ databases">
        <title>Aestuariibacter litoralis strain KCTC 52945T.</title>
        <authorList>
            <person name="Li X."/>
            <person name="Salam N."/>
            <person name="Li J.-L."/>
            <person name="Chen Y.-M."/>
            <person name="Yang Z.-W."/>
            <person name="Zhang L.-Y."/>
            <person name="Han M.-X."/>
            <person name="Xiao M."/>
            <person name="Li W.-J."/>
        </authorList>
    </citation>
    <scope>NUCLEOTIDE SEQUENCE [LARGE SCALE GENOMIC DNA]</scope>
    <source>
        <strain evidence="2">KCTC 52945</strain>
    </source>
</reference>
<name>A0A2W2C6T8_9HYPH</name>
<keyword evidence="2" id="KW-1185">Reference proteome</keyword>
<dbReference type="RefSeq" id="WP_111199669.1">
    <property type="nucleotide sequence ID" value="NZ_QKVK01000008.1"/>
</dbReference>
<comment type="caution">
    <text evidence="1">The sequence shown here is derived from an EMBL/GenBank/DDBJ whole genome shotgun (WGS) entry which is preliminary data.</text>
</comment>
<sequence length="185" mass="20946">MPQLPEIPVEHLPICNALVLHALGKGPEPGETSELEAFRSWILYESGAMGADDYECVVVLNQLEFEDDRVRFVLGLDDDAPISDAQRLAHAREFIDAYGDDGNNDPHYAECFQLPAPSGSKVFYCCVAELAGQSGIFADWYGCYLDRGEFFDRLRHDGYWVLSDPASRIPNDTIFARWYHPERRI</sequence>
<dbReference type="AlphaFoldDB" id="A0A2W2C6T8"/>
<dbReference type="Proteomes" id="UP000248795">
    <property type="component" value="Unassembled WGS sequence"/>
</dbReference>
<organism evidence="1 2">
    <name type="scientific">Aestuariivirga litoralis</name>
    <dbReference type="NCBI Taxonomy" id="2650924"/>
    <lineage>
        <taxon>Bacteria</taxon>
        <taxon>Pseudomonadati</taxon>
        <taxon>Pseudomonadota</taxon>
        <taxon>Alphaproteobacteria</taxon>
        <taxon>Hyphomicrobiales</taxon>
        <taxon>Aestuariivirgaceae</taxon>
        <taxon>Aestuariivirga</taxon>
    </lineage>
</organism>
<evidence type="ECO:0000313" key="1">
    <source>
        <dbReference type="EMBL" id="PZF75863.1"/>
    </source>
</evidence>
<dbReference type="EMBL" id="QKVK01000008">
    <property type="protein sequence ID" value="PZF75863.1"/>
    <property type="molecule type" value="Genomic_DNA"/>
</dbReference>
<protein>
    <submittedName>
        <fullName evidence="1">Uncharacterized protein</fullName>
    </submittedName>
</protein>
<proteinExistence type="predicted"/>
<accession>A0A2W2C6T8</accession>
<gene>
    <name evidence="1" type="ORF">DK847_16720</name>
</gene>